<protein>
    <submittedName>
        <fullName evidence="1">DUF721 domain-containing protein</fullName>
    </submittedName>
</protein>
<dbReference type="Pfam" id="PF05258">
    <property type="entry name" value="DciA"/>
    <property type="match status" value="1"/>
</dbReference>
<dbReference type="InterPro" id="IPR007922">
    <property type="entry name" value="DciA-like"/>
</dbReference>
<sequence length="99" mass="10762">MARSEPKTLESLLPRVLTRLAGESGRAMSLMPIWVAAAGANIARHSRPHQLEGKTLIITVESAEWAQALTREAASLCERLNERLGPGTVTALAFQLESR</sequence>
<dbReference type="PANTHER" id="PTHR36456:SF1">
    <property type="entry name" value="UPF0232 PROTEIN SCO3875"/>
    <property type="match status" value="1"/>
</dbReference>
<dbReference type="OrthoDB" id="5382768at2"/>
<dbReference type="EMBL" id="RAWG01000263">
    <property type="protein sequence ID" value="RKH37066.1"/>
    <property type="molecule type" value="Genomic_DNA"/>
</dbReference>
<evidence type="ECO:0000313" key="1">
    <source>
        <dbReference type="EMBL" id="RKH37066.1"/>
    </source>
</evidence>
<proteinExistence type="predicted"/>
<dbReference type="PANTHER" id="PTHR36456">
    <property type="entry name" value="UPF0232 PROTEIN SCO3875"/>
    <property type="match status" value="1"/>
</dbReference>
<accession>A0A3A8MYF0</accession>
<dbReference type="RefSeq" id="WP_120628838.1">
    <property type="nucleotide sequence ID" value="NZ_RAWG01000263.1"/>
</dbReference>
<gene>
    <name evidence="1" type="ORF">D7X12_30900</name>
</gene>
<evidence type="ECO:0000313" key="2">
    <source>
        <dbReference type="Proteomes" id="UP000273405"/>
    </source>
</evidence>
<organism evidence="1 2">
    <name type="scientific">Corallococcus sicarius</name>
    <dbReference type="NCBI Taxonomy" id="2316726"/>
    <lineage>
        <taxon>Bacteria</taxon>
        <taxon>Pseudomonadati</taxon>
        <taxon>Myxococcota</taxon>
        <taxon>Myxococcia</taxon>
        <taxon>Myxococcales</taxon>
        <taxon>Cystobacterineae</taxon>
        <taxon>Myxococcaceae</taxon>
        <taxon>Corallococcus</taxon>
    </lineage>
</organism>
<reference evidence="2" key="1">
    <citation type="submission" date="2018-09" db="EMBL/GenBank/DDBJ databases">
        <authorList>
            <person name="Livingstone P.G."/>
            <person name="Whitworth D.E."/>
        </authorList>
    </citation>
    <scope>NUCLEOTIDE SEQUENCE [LARGE SCALE GENOMIC DNA]</scope>
    <source>
        <strain evidence="2">CA040B</strain>
    </source>
</reference>
<name>A0A3A8MYF0_9BACT</name>
<comment type="caution">
    <text evidence="1">The sequence shown here is derived from an EMBL/GenBank/DDBJ whole genome shotgun (WGS) entry which is preliminary data.</text>
</comment>
<keyword evidence="2" id="KW-1185">Reference proteome</keyword>
<dbReference type="AlphaFoldDB" id="A0A3A8MYF0"/>
<dbReference type="Proteomes" id="UP000273405">
    <property type="component" value="Unassembled WGS sequence"/>
</dbReference>